<evidence type="ECO:0000313" key="3">
    <source>
        <dbReference type="Proteomes" id="UP001501570"/>
    </source>
</evidence>
<dbReference type="Proteomes" id="UP001501570">
    <property type="component" value="Unassembled WGS sequence"/>
</dbReference>
<reference evidence="3" key="1">
    <citation type="journal article" date="2019" name="Int. J. Syst. Evol. Microbiol.">
        <title>The Global Catalogue of Microorganisms (GCM) 10K type strain sequencing project: providing services to taxonomists for standard genome sequencing and annotation.</title>
        <authorList>
            <consortium name="The Broad Institute Genomics Platform"/>
            <consortium name="The Broad Institute Genome Sequencing Center for Infectious Disease"/>
            <person name="Wu L."/>
            <person name="Ma J."/>
        </authorList>
    </citation>
    <scope>NUCLEOTIDE SEQUENCE [LARGE SCALE GENOMIC DNA]</scope>
    <source>
        <strain evidence="3">JCM 18304</strain>
    </source>
</reference>
<gene>
    <name evidence="2" type="ORF">GCM10023322_16740</name>
</gene>
<protein>
    <submittedName>
        <fullName evidence="2">DUF349 domain-containing protein</fullName>
    </submittedName>
</protein>
<dbReference type="EMBL" id="BAABJQ010000004">
    <property type="protein sequence ID" value="GAA5181625.1"/>
    <property type="molecule type" value="Genomic_DNA"/>
</dbReference>
<dbReference type="Pfam" id="PF03993">
    <property type="entry name" value="DUF349"/>
    <property type="match status" value="3"/>
</dbReference>
<comment type="caution">
    <text evidence="2">The sequence shown here is derived from an EMBL/GenBank/DDBJ whole genome shotgun (WGS) entry which is preliminary data.</text>
</comment>
<organism evidence="2 3">
    <name type="scientific">Rugosimonospora acidiphila</name>
    <dbReference type="NCBI Taxonomy" id="556531"/>
    <lineage>
        <taxon>Bacteria</taxon>
        <taxon>Bacillati</taxon>
        <taxon>Actinomycetota</taxon>
        <taxon>Actinomycetes</taxon>
        <taxon>Micromonosporales</taxon>
        <taxon>Micromonosporaceae</taxon>
        <taxon>Rugosimonospora</taxon>
    </lineage>
</organism>
<sequence>MAAPPGTPGGHRENEVGHERAKRRARRDGALSRRYARICREQGGDRMSDWTAFGRIDDEGTVYVKTADGERVVGSWQAGSPEEGLAHFARRFDGVVTEVNLIETRLGTGAGDAQHALARIKELRGELDEPHVVGDIDALRERLDKLTAAADAKVGEVHAARSAARAEAVAHKTALVAEAEQIAADSTSWKSAGDRLKEILDEWKTIRGVDRKSDGELWKRYATARDTFTRRRGAHFATLDGARKQAQSRKEELVTEAESLSSSTEWAPTANRLKELMSEWKAAPRASKEVEQRLWERFRAAQDAFFARRSEVFSARDAEQKASLDRRHELLAQAEALDVDTDPKAAQAKLREIQGQWHDAGRVSRDAAAGLDRRLRAVEDKVRGAMDIAWRRTSPADNPLLVQMREQVAEAEARLARAKTAGDAKRIREAEQALSAKRQFLELAEHTN</sequence>
<keyword evidence="3" id="KW-1185">Reference proteome</keyword>
<feature type="compositionally biased region" description="Basic and acidic residues" evidence="1">
    <location>
        <begin position="10"/>
        <end position="19"/>
    </location>
</feature>
<feature type="region of interest" description="Disordered" evidence="1">
    <location>
        <begin position="1"/>
        <end position="30"/>
    </location>
</feature>
<dbReference type="InterPro" id="IPR007139">
    <property type="entry name" value="DUF349"/>
</dbReference>
<evidence type="ECO:0000313" key="2">
    <source>
        <dbReference type="EMBL" id="GAA5181625.1"/>
    </source>
</evidence>
<accession>A0ABP9RNP3</accession>
<name>A0ABP9RNP3_9ACTN</name>
<proteinExistence type="predicted"/>
<evidence type="ECO:0000256" key="1">
    <source>
        <dbReference type="SAM" id="MobiDB-lite"/>
    </source>
</evidence>